<sequence>MGSYVPPPIPVNRPPLNDTDQERRYPADQYDNPYYLHSADHAGLVLVSDRLSNSFDFPSWRRSVWMALNVRNKLGFINGVIVKPPIDHRDYRAWSRCNDIVSTWLINSVDKKIGQSLLFIPTAEGIWNNLLTRFKQDDAPRIFDIEQKLSKIEQGAMDVSTYYTALLTLWEEHKNYVELPVCTCGHCECDAAMKWERMQQKSRVTKFLMGLNESYDQTRRHILMLKPIPTIEEAFNIVTQDERQKNVKPPTRVDNVAFQSTNPMMNDAEGAYIAAYNTVRPSQKPVCSHCGKVGHTVQKCFKILGYPPGYKAGAIGYTYRGNTPLQPRMQMMQVQPRMMPQSQMQMMPYANSMQKANAVAHVYTENGSYPSDGYLQMPMP</sequence>
<evidence type="ECO:0000259" key="2">
    <source>
        <dbReference type="Pfam" id="PF14244"/>
    </source>
</evidence>
<dbReference type="EMBL" id="JAEFBJ010000011">
    <property type="protein sequence ID" value="KAG7556631.1"/>
    <property type="molecule type" value="Genomic_DNA"/>
</dbReference>
<comment type="caution">
    <text evidence="3">The sequence shown here is derived from an EMBL/GenBank/DDBJ whole genome shotgun (WGS) entry which is preliminary data.</text>
</comment>
<dbReference type="AlphaFoldDB" id="A0A8T1ZDH7"/>
<feature type="region of interest" description="Disordered" evidence="1">
    <location>
        <begin position="1"/>
        <end position="24"/>
    </location>
</feature>
<feature type="compositionally biased region" description="Pro residues" evidence="1">
    <location>
        <begin position="1"/>
        <end position="13"/>
    </location>
</feature>
<evidence type="ECO:0000313" key="4">
    <source>
        <dbReference type="Proteomes" id="UP000694251"/>
    </source>
</evidence>
<dbReference type="PANTHER" id="PTHR37610">
    <property type="entry name" value="CCHC-TYPE DOMAIN-CONTAINING PROTEIN"/>
    <property type="match status" value="1"/>
</dbReference>
<name>A0A8T1ZDH7_ARASU</name>
<feature type="domain" description="Retrotransposon Copia-like N-terminal" evidence="2">
    <location>
        <begin position="37"/>
        <end position="85"/>
    </location>
</feature>
<protein>
    <submittedName>
        <fullName evidence="3">Retrotransposon gag domain</fullName>
    </submittedName>
</protein>
<dbReference type="OrthoDB" id="5544992at2759"/>
<evidence type="ECO:0000256" key="1">
    <source>
        <dbReference type="SAM" id="MobiDB-lite"/>
    </source>
</evidence>
<dbReference type="InterPro" id="IPR029472">
    <property type="entry name" value="Copia-like_N"/>
</dbReference>
<keyword evidence="4" id="KW-1185">Reference proteome</keyword>
<dbReference type="PANTHER" id="PTHR37610:SF94">
    <property type="entry name" value="RETROTRANSPOSON COPIA-LIKE N-TERMINAL DOMAIN-CONTAINING PROTEIN"/>
    <property type="match status" value="1"/>
</dbReference>
<dbReference type="Pfam" id="PF14244">
    <property type="entry name" value="Retrotran_gag_3"/>
    <property type="match status" value="1"/>
</dbReference>
<reference evidence="3 4" key="1">
    <citation type="submission" date="2020-12" db="EMBL/GenBank/DDBJ databases">
        <title>Concerted genomic and epigenomic changes stabilize Arabidopsis allopolyploids.</title>
        <authorList>
            <person name="Chen Z."/>
        </authorList>
    </citation>
    <scope>NUCLEOTIDE SEQUENCE [LARGE SCALE GENOMIC DNA]</scope>
    <source>
        <strain evidence="3">As9502</strain>
        <tissue evidence="3">Leaf</tissue>
    </source>
</reference>
<dbReference type="Proteomes" id="UP000694251">
    <property type="component" value="Chromosome 11"/>
</dbReference>
<organism evidence="3 4">
    <name type="scientific">Arabidopsis suecica</name>
    <name type="common">Swedish thale-cress</name>
    <name type="synonym">Cardaminopsis suecica</name>
    <dbReference type="NCBI Taxonomy" id="45249"/>
    <lineage>
        <taxon>Eukaryota</taxon>
        <taxon>Viridiplantae</taxon>
        <taxon>Streptophyta</taxon>
        <taxon>Embryophyta</taxon>
        <taxon>Tracheophyta</taxon>
        <taxon>Spermatophyta</taxon>
        <taxon>Magnoliopsida</taxon>
        <taxon>eudicotyledons</taxon>
        <taxon>Gunneridae</taxon>
        <taxon>Pentapetalae</taxon>
        <taxon>rosids</taxon>
        <taxon>malvids</taxon>
        <taxon>Brassicales</taxon>
        <taxon>Brassicaceae</taxon>
        <taxon>Camelineae</taxon>
        <taxon>Arabidopsis</taxon>
    </lineage>
</organism>
<accession>A0A8T1ZDH7</accession>
<evidence type="ECO:0000313" key="3">
    <source>
        <dbReference type="EMBL" id="KAG7556631.1"/>
    </source>
</evidence>
<proteinExistence type="predicted"/>
<gene>
    <name evidence="3" type="ORF">ISN44_As11g026410</name>
</gene>